<evidence type="ECO:0000256" key="4">
    <source>
        <dbReference type="ARBA" id="ARBA00023136"/>
    </source>
</evidence>
<dbReference type="PANTHER" id="PTHR36982:SF3">
    <property type="entry name" value="SMALL INTEGRAL MEMBRANE PROTEIN 22"/>
    <property type="match status" value="1"/>
</dbReference>
<name>A0A8C6XC61_NAJNA</name>
<evidence type="ECO:0000256" key="3">
    <source>
        <dbReference type="ARBA" id="ARBA00022989"/>
    </source>
</evidence>
<dbReference type="PANTHER" id="PTHR36982">
    <property type="entry name" value="CLCA DOMAIN-CONTAINING PROTEIN"/>
    <property type="match status" value="1"/>
</dbReference>
<proteinExistence type="predicted"/>
<dbReference type="GO" id="GO:0042127">
    <property type="term" value="P:regulation of cell population proliferation"/>
    <property type="evidence" value="ECO:0007669"/>
    <property type="project" value="TreeGrafter"/>
</dbReference>
<protein>
    <recommendedName>
        <fullName evidence="8">Small integral membrane protein 22</fullName>
    </recommendedName>
</protein>
<dbReference type="Proteomes" id="UP000694559">
    <property type="component" value="Unplaced"/>
</dbReference>
<reference evidence="6" key="1">
    <citation type="submission" date="2025-08" db="UniProtKB">
        <authorList>
            <consortium name="Ensembl"/>
        </authorList>
    </citation>
    <scope>IDENTIFICATION</scope>
</reference>
<dbReference type="InterPro" id="IPR053081">
    <property type="entry name" value="SIM_Modulators"/>
</dbReference>
<sequence>MGTPGRDVAEDISQQINDVLGRLESKQLFQTTWDIVAFAIFFTFIGMVLLLGFLALIRCCCCDCDTPSSYKKVSSFNKVMAWSCTFNDGTRFRPPVWEDGLSVCLSVCLSPSQNRKSPFNVYVQAEIGSLVHRRCWN</sequence>
<evidence type="ECO:0008006" key="8">
    <source>
        <dbReference type="Google" id="ProtNLM"/>
    </source>
</evidence>
<comment type="subcellular location">
    <subcellularLocation>
        <location evidence="1">Membrane</location>
        <topology evidence="1">Single-pass membrane protein</topology>
    </subcellularLocation>
</comment>
<keyword evidence="7" id="KW-1185">Reference proteome</keyword>
<keyword evidence="3 5" id="KW-1133">Transmembrane helix</keyword>
<dbReference type="Pfam" id="PF15831">
    <property type="entry name" value="SMIM5_18_22"/>
    <property type="match status" value="1"/>
</dbReference>
<evidence type="ECO:0000313" key="6">
    <source>
        <dbReference type="Ensembl" id="ENSNNAP00000012215.1"/>
    </source>
</evidence>
<dbReference type="AlphaFoldDB" id="A0A8C6XC61"/>
<feature type="transmembrane region" description="Helical" evidence="5">
    <location>
        <begin position="35"/>
        <end position="57"/>
    </location>
</feature>
<dbReference type="OMA" id="YVQAEIG"/>
<evidence type="ECO:0000256" key="5">
    <source>
        <dbReference type="SAM" id="Phobius"/>
    </source>
</evidence>
<dbReference type="InterPro" id="IPR031671">
    <property type="entry name" value="SMIM5/18/22"/>
</dbReference>
<dbReference type="Ensembl" id="ENSNNAT00000012782.1">
    <property type="protein sequence ID" value="ENSNNAP00000012215.1"/>
    <property type="gene ID" value="ENSNNAG00000008237.1"/>
</dbReference>
<keyword evidence="2 5" id="KW-0812">Transmembrane</keyword>
<evidence type="ECO:0000256" key="1">
    <source>
        <dbReference type="ARBA" id="ARBA00004167"/>
    </source>
</evidence>
<dbReference type="GO" id="GO:0016020">
    <property type="term" value="C:membrane"/>
    <property type="evidence" value="ECO:0007669"/>
    <property type="project" value="UniProtKB-SubCell"/>
</dbReference>
<evidence type="ECO:0000256" key="2">
    <source>
        <dbReference type="ARBA" id="ARBA00022692"/>
    </source>
</evidence>
<evidence type="ECO:0000313" key="7">
    <source>
        <dbReference type="Proteomes" id="UP000694559"/>
    </source>
</evidence>
<organism evidence="6 7">
    <name type="scientific">Naja naja</name>
    <name type="common">Indian cobra</name>
    <dbReference type="NCBI Taxonomy" id="35670"/>
    <lineage>
        <taxon>Eukaryota</taxon>
        <taxon>Metazoa</taxon>
        <taxon>Chordata</taxon>
        <taxon>Craniata</taxon>
        <taxon>Vertebrata</taxon>
        <taxon>Euteleostomi</taxon>
        <taxon>Lepidosauria</taxon>
        <taxon>Squamata</taxon>
        <taxon>Bifurcata</taxon>
        <taxon>Unidentata</taxon>
        <taxon>Episquamata</taxon>
        <taxon>Toxicofera</taxon>
        <taxon>Serpentes</taxon>
        <taxon>Colubroidea</taxon>
        <taxon>Elapidae</taxon>
        <taxon>Elapinae</taxon>
        <taxon>Naja</taxon>
    </lineage>
</organism>
<dbReference type="CDD" id="cd20255">
    <property type="entry name" value="CASIMO1_SMIM22"/>
    <property type="match status" value="1"/>
</dbReference>
<keyword evidence="4 5" id="KW-0472">Membrane</keyword>
<reference evidence="6" key="2">
    <citation type="submission" date="2025-09" db="UniProtKB">
        <authorList>
            <consortium name="Ensembl"/>
        </authorList>
    </citation>
    <scope>IDENTIFICATION</scope>
</reference>
<dbReference type="GeneTree" id="ENSGT00940000171636"/>
<accession>A0A8C6XC61</accession>
<dbReference type="OrthoDB" id="9538566at2759"/>